<protein>
    <submittedName>
        <fullName evidence="1">Uncharacterized protein</fullName>
    </submittedName>
</protein>
<sequence length="83" mass="8200">MAGSIGDQFDGAQVVAQPDAGMCTDMAFQGLDHRPAGGIVGVNDAAGAMTTFLGQVIRIAGIRVGIGVKGTPSESSHSMAAGP</sequence>
<evidence type="ECO:0000313" key="2">
    <source>
        <dbReference type="Proteomes" id="UP000092504"/>
    </source>
</evidence>
<dbReference type="Proteomes" id="UP000092504">
    <property type="component" value="Unassembled WGS sequence"/>
</dbReference>
<comment type="caution">
    <text evidence="1">The sequence shown here is derived from an EMBL/GenBank/DDBJ whole genome shotgun (WGS) entry which is preliminary data.</text>
</comment>
<organism evidence="1 2">
    <name type="scientific">Halomonas elongata</name>
    <dbReference type="NCBI Taxonomy" id="2746"/>
    <lineage>
        <taxon>Bacteria</taxon>
        <taxon>Pseudomonadati</taxon>
        <taxon>Pseudomonadota</taxon>
        <taxon>Gammaproteobacteria</taxon>
        <taxon>Oceanospirillales</taxon>
        <taxon>Halomonadaceae</taxon>
        <taxon>Halomonas</taxon>
    </lineage>
</organism>
<dbReference type="EMBL" id="MAJD01000001">
    <property type="protein sequence ID" value="OBX36061.1"/>
    <property type="molecule type" value="Genomic_DNA"/>
</dbReference>
<name>A0A1B8P1C4_HALEL</name>
<accession>A0A1B8P1C4</accession>
<reference evidence="1 2" key="1">
    <citation type="submission" date="2016-06" db="EMBL/GenBank/DDBJ databases">
        <title>Genome sequence of halotolerant plant growth promoting strain of Halomonas elongata HEK1 isolated from salterns of Rann of Kutch, Gujarat, India.</title>
        <authorList>
            <person name="Gaba S."/>
            <person name="Singh R.N."/>
            <person name="Abrol S."/>
            <person name="Kaushik R."/>
            <person name="Saxena A.K."/>
        </authorList>
    </citation>
    <scope>NUCLEOTIDE SEQUENCE [LARGE SCALE GENOMIC DNA]</scope>
    <source>
        <strain evidence="1 2">HEK1</strain>
    </source>
</reference>
<gene>
    <name evidence="1" type="ORF">A8U91_00397</name>
</gene>
<evidence type="ECO:0000313" key="1">
    <source>
        <dbReference type="EMBL" id="OBX36061.1"/>
    </source>
</evidence>
<proteinExistence type="predicted"/>
<dbReference type="AlphaFoldDB" id="A0A1B8P1C4"/>